<feature type="region of interest" description="Disordered" evidence="1">
    <location>
        <begin position="1"/>
        <end position="36"/>
    </location>
</feature>
<dbReference type="EMBL" id="JARKIB010000049">
    <property type="protein sequence ID" value="KAJ7755436.1"/>
    <property type="molecule type" value="Genomic_DNA"/>
</dbReference>
<organism evidence="2 3">
    <name type="scientific">Mycena metata</name>
    <dbReference type="NCBI Taxonomy" id="1033252"/>
    <lineage>
        <taxon>Eukaryota</taxon>
        <taxon>Fungi</taxon>
        <taxon>Dikarya</taxon>
        <taxon>Basidiomycota</taxon>
        <taxon>Agaricomycotina</taxon>
        <taxon>Agaricomycetes</taxon>
        <taxon>Agaricomycetidae</taxon>
        <taxon>Agaricales</taxon>
        <taxon>Marasmiineae</taxon>
        <taxon>Mycenaceae</taxon>
        <taxon>Mycena</taxon>
    </lineage>
</organism>
<protein>
    <submittedName>
        <fullName evidence="2">Uncharacterized protein</fullName>
    </submittedName>
</protein>
<evidence type="ECO:0000313" key="3">
    <source>
        <dbReference type="Proteomes" id="UP001215598"/>
    </source>
</evidence>
<dbReference type="AlphaFoldDB" id="A0AAD7J2H3"/>
<dbReference type="Proteomes" id="UP001215598">
    <property type="component" value="Unassembled WGS sequence"/>
</dbReference>
<accession>A0AAD7J2H3</accession>
<keyword evidence="3" id="KW-1185">Reference proteome</keyword>
<evidence type="ECO:0000313" key="2">
    <source>
        <dbReference type="EMBL" id="KAJ7755436.1"/>
    </source>
</evidence>
<feature type="compositionally biased region" description="Basic and acidic residues" evidence="1">
    <location>
        <begin position="1"/>
        <end position="10"/>
    </location>
</feature>
<reference evidence="2" key="1">
    <citation type="submission" date="2023-03" db="EMBL/GenBank/DDBJ databases">
        <title>Massive genome expansion in bonnet fungi (Mycena s.s.) driven by repeated elements and novel gene families across ecological guilds.</title>
        <authorList>
            <consortium name="Lawrence Berkeley National Laboratory"/>
            <person name="Harder C.B."/>
            <person name="Miyauchi S."/>
            <person name="Viragh M."/>
            <person name="Kuo A."/>
            <person name="Thoen E."/>
            <person name="Andreopoulos B."/>
            <person name="Lu D."/>
            <person name="Skrede I."/>
            <person name="Drula E."/>
            <person name="Henrissat B."/>
            <person name="Morin E."/>
            <person name="Kohler A."/>
            <person name="Barry K."/>
            <person name="LaButti K."/>
            <person name="Morin E."/>
            <person name="Salamov A."/>
            <person name="Lipzen A."/>
            <person name="Mereny Z."/>
            <person name="Hegedus B."/>
            <person name="Baldrian P."/>
            <person name="Stursova M."/>
            <person name="Weitz H."/>
            <person name="Taylor A."/>
            <person name="Grigoriev I.V."/>
            <person name="Nagy L.G."/>
            <person name="Martin F."/>
            <person name="Kauserud H."/>
        </authorList>
    </citation>
    <scope>NUCLEOTIDE SEQUENCE</scope>
    <source>
        <strain evidence="2">CBHHK182m</strain>
    </source>
</reference>
<proteinExistence type="predicted"/>
<name>A0AAD7J2H3_9AGAR</name>
<gene>
    <name evidence="2" type="ORF">B0H16DRAFT_1722165</name>
</gene>
<comment type="caution">
    <text evidence="2">The sequence shown here is derived from an EMBL/GenBank/DDBJ whole genome shotgun (WGS) entry which is preliminary data.</text>
</comment>
<sequence>MSMRRHEARTPHWQRHPQCARRTFAPRTPQKHHTPAPLLSAAQLLHIPIRTQDALSRIHIALVVVCSWLPKRLPNDPPLTAIVPAHAGA</sequence>
<evidence type="ECO:0000256" key="1">
    <source>
        <dbReference type="SAM" id="MobiDB-lite"/>
    </source>
</evidence>